<evidence type="ECO:0000256" key="1">
    <source>
        <dbReference type="ARBA" id="ARBA00022603"/>
    </source>
</evidence>
<reference evidence="4 5" key="1">
    <citation type="submission" date="2007-10" db="EMBL/GenBank/DDBJ databases">
        <title>Complete sequence of Caldivirga maquilingensis IC-167.</title>
        <authorList>
            <consortium name="US DOE Joint Genome Institute"/>
            <person name="Copeland A."/>
            <person name="Lucas S."/>
            <person name="Lapidus A."/>
            <person name="Barry K."/>
            <person name="Glavina del Rio T."/>
            <person name="Dalin E."/>
            <person name="Tice H."/>
            <person name="Pitluck S."/>
            <person name="Saunders E."/>
            <person name="Brettin T."/>
            <person name="Bruce D."/>
            <person name="Detter J.C."/>
            <person name="Han C."/>
            <person name="Schmutz J."/>
            <person name="Larimer F."/>
            <person name="Land M."/>
            <person name="Hauser L."/>
            <person name="Kyrpides N."/>
            <person name="Ivanova N."/>
            <person name="Biddle J.F."/>
            <person name="Zhang Z."/>
            <person name="Fitz-Gibbon S.T."/>
            <person name="Lowe T.M."/>
            <person name="Saltikov C."/>
            <person name="House C.H."/>
            <person name="Richardson P."/>
        </authorList>
    </citation>
    <scope>NUCLEOTIDE SEQUENCE [LARGE SCALE GENOMIC DNA]</scope>
    <source>
        <strain evidence="5">ATCC 700844 / DSM 13496 / JCM 10307 / IC-167</strain>
    </source>
</reference>
<dbReference type="InterPro" id="IPR029063">
    <property type="entry name" value="SAM-dependent_MTases_sf"/>
</dbReference>
<dbReference type="STRING" id="397948.Cmaq_0994"/>
<dbReference type="RefSeq" id="WP_012186044.1">
    <property type="nucleotide sequence ID" value="NC_009954.1"/>
</dbReference>
<dbReference type="CDD" id="cd02440">
    <property type="entry name" value="AdoMet_MTases"/>
    <property type="match status" value="1"/>
</dbReference>
<dbReference type="PANTHER" id="PTHR13069:SF21">
    <property type="entry name" value="ALKYLATED DNA REPAIR PROTEIN ALKB HOMOLOG 8"/>
    <property type="match status" value="1"/>
</dbReference>
<dbReference type="Gene3D" id="3.40.50.150">
    <property type="entry name" value="Vaccinia Virus protein VP39"/>
    <property type="match status" value="1"/>
</dbReference>
<sequence length="204" mass="23275">MREVKEAYERIAEVYGESRRSPWVSVFNKLPVRQYGVVIDVGCGNSSNTRYAVSVIQHRLYVACDVAYNMVKNLHDELGGEVEYINCDARLLPLRSSSVDLYITIAMLHHLSRSDRDSAYAEARRVLKNGGVFLATVWGCGNADCDKVIKWSWGLKEPVNRYYHLFTKGELDSEVSVNLRIMLTDEVHIGRRVNYLVLAVRENT</sequence>
<dbReference type="AlphaFoldDB" id="A8MDG9"/>
<dbReference type="InterPro" id="IPR051422">
    <property type="entry name" value="AlkB_tRNA_MeTrf/Diox"/>
</dbReference>
<evidence type="ECO:0000313" key="4">
    <source>
        <dbReference type="EMBL" id="ABW01825.1"/>
    </source>
</evidence>
<dbReference type="HOGENOM" id="CLU_1275397_0_0_2"/>
<evidence type="ECO:0000256" key="2">
    <source>
        <dbReference type="ARBA" id="ARBA00022679"/>
    </source>
</evidence>
<accession>A8MDG9</accession>
<dbReference type="GO" id="GO:0008175">
    <property type="term" value="F:tRNA methyltransferase activity"/>
    <property type="evidence" value="ECO:0007669"/>
    <property type="project" value="UniProtKB-ARBA"/>
</dbReference>
<keyword evidence="2 4" id="KW-0808">Transferase</keyword>
<dbReference type="SUPFAM" id="SSF53335">
    <property type="entry name" value="S-adenosyl-L-methionine-dependent methyltransferases"/>
    <property type="match status" value="1"/>
</dbReference>
<organism evidence="4 5">
    <name type="scientific">Caldivirga maquilingensis (strain ATCC 700844 / DSM 13496 / JCM 10307 / IC-167)</name>
    <dbReference type="NCBI Taxonomy" id="397948"/>
    <lineage>
        <taxon>Archaea</taxon>
        <taxon>Thermoproteota</taxon>
        <taxon>Thermoprotei</taxon>
        <taxon>Thermoproteales</taxon>
        <taxon>Thermoproteaceae</taxon>
        <taxon>Caldivirga</taxon>
    </lineage>
</organism>
<dbReference type="eggNOG" id="arCOG04583">
    <property type="taxonomic scope" value="Archaea"/>
</dbReference>
<dbReference type="GO" id="GO:0032259">
    <property type="term" value="P:methylation"/>
    <property type="evidence" value="ECO:0007669"/>
    <property type="project" value="UniProtKB-KW"/>
</dbReference>
<dbReference type="GeneID" id="5710466"/>
<name>A8MDG9_CALMQ</name>
<gene>
    <name evidence="4" type="ordered locus">Cmaq_0994</name>
</gene>
<feature type="domain" description="Methyltransferase type 11" evidence="3">
    <location>
        <begin position="39"/>
        <end position="134"/>
    </location>
</feature>
<dbReference type="Pfam" id="PF08241">
    <property type="entry name" value="Methyltransf_11"/>
    <property type="match status" value="1"/>
</dbReference>
<dbReference type="Proteomes" id="UP000001137">
    <property type="component" value="Chromosome"/>
</dbReference>
<evidence type="ECO:0000259" key="3">
    <source>
        <dbReference type="Pfam" id="PF08241"/>
    </source>
</evidence>
<dbReference type="InterPro" id="IPR013216">
    <property type="entry name" value="Methyltransf_11"/>
</dbReference>
<proteinExistence type="predicted"/>
<dbReference type="OrthoDB" id="18536at2157"/>
<dbReference type="KEGG" id="cma:Cmaq_0994"/>
<dbReference type="PANTHER" id="PTHR13069">
    <property type="entry name" value="ALKYLATED DNA REPAIR PROTEIN ALKB HOMOLOG 8"/>
    <property type="match status" value="1"/>
</dbReference>
<dbReference type="EMBL" id="CP000852">
    <property type="protein sequence ID" value="ABW01825.1"/>
    <property type="molecule type" value="Genomic_DNA"/>
</dbReference>
<protein>
    <submittedName>
        <fullName evidence="4">Methyltransferase type 11</fullName>
    </submittedName>
</protein>
<evidence type="ECO:0000313" key="5">
    <source>
        <dbReference type="Proteomes" id="UP000001137"/>
    </source>
</evidence>
<keyword evidence="1 4" id="KW-0489">Methyltransferase</keyword>
<dbReference type="GO" id="GO:0008757">
    <property type="term" value="F:S-adenosylmethionine-dependent methyltransferase activity"/>
    <property type="evidence" value="ECO:0007669"/>
    <property type="project" value="InterPro"/>
</dbReference>
<dbReference type="GO" id="GO:0006400">
    <property type="term" value="P:tRNA modification"/>
    <property type="evidence" value="ECO:0007669"/>
    <property type="project" value="UniProtKB-ARBA"/>
</dbReference>
<keyword evidence="5" id="KW-1185">Reference proteome</keyword>